<dbReference type="SUPFAM" id="SSF53756">
    <property type="entry name" value="UDP-Glycosyltransferase/glycogen phosphorylase"/>
    <property type="match status" value="1"/>
</dbReference>
<accession>A0A5J9V5X6</accession>
<protein>
    <submittedName>
        <fullName evidence="2">Uncharacterized protein</fullName>
    </submittedName>
</protein>
<reference evidence="2 3" key="1">
    <citation type="journal article" date="2019" name="Sci. Rep.">
        <title>A high-quality genome of Eragrostis curvula grass provides insights into Poaceae evolution and supports new strategies to enhance forage quality.</title>
        <authorList>
            <person name="Carballo J."/>
            <person name="Santos B.A.C.M."/>
            <person name="Zappacosta D."/>
            <person name="Garbus I."/>
            <person name="Selva J.P."/>
            <person name="Gallo C.A."/>
            <person name="Diaz A."/>
            <person name="Albertini E."/>
            <person name="Caccamo M."/>
            <person name="Echenique V."/>
        </authorList>
    </citation>
    <scope>NUCLEOTIDE SEQUENCE [LARGE SCALE GENOMIC DNA]</scope>
    <source>
        <strain evidence="3">cv. Victoria</strain>
        <tissue evidence="2">Leaf</tissue>
    </source>
</reference>
<evidence type="ECO:0000256" key="1">
    <source>
        <dbReference type="ARBA" id="ARBA00009995"/>
    </source>
</evidence>
<dbReference type="Proteomes" id="UP000324897">
    <property type="component" value="Chromosome 1"/>
</dbReference>
<evidence type="ECO:0000313" key="2">
    <source>
        <dbReference type="EMBL" id="TVU30837.1"/>
    </source>
</evidence>
<dbReference type="Gene3D" id="3.40.50.2000">
    <property type="entry name" value="Glycogen Phosphorylase B"/>
    <property type="match status" value="1"/>
</dbReference>
<dbReference type="PANTHER" id="PTHR11926">
    <property type="entry name" value="GLUCOSYL/GLUCURONOSYL TRANSFERASES"/>
    <property type="match status" value="1"/>
</dbReference>
<dbReference type="EMBL" id="RWGY01000011">
    <property type="protein sequence ID" value="TVU30837.1"/>
    <property type="molecule type" value="Genomic_DNA"/>
</dbReference>
<evidence type="ECO:0000313" key="3">
    <source>
        <dbReference type="Proteomes" id="UP000324897"/>
    </source>
</evidence>
<keyword evidence="3" id="KW-1185">Reference proteome</keyword>
<dbReference type="Gramene" id="TVU30837">
    <property type="protein sequence ID" value="TVU30837"/>
    <property type="gene ID" value="EJB05_22481"/>
</dbReference>
<name>A0A5J9V5X6_9POAL</name>
<feature type="non-terminal residue" evidence="2">
    <location>
        <position position="1"/>
    </location>
</feature>
<gene>
    <name evidence="2" type="ORF">EJB05_22481</name>
</gene>
<comment type="caution">
    <text evidence="2">The sequence shown here is derived from an EMBL/GenBank/DDBJ whole genome shotgun (WGS) entry which is preliminary data.</text>
</comment>
<comment type="similarity">
    <text evidence="1">Belongs to the UDP-glycosyltransferase family.</text>
</comment>
<organism evidence="2 3">
    <name type="scientific">Eragrostis curvula</name>
    <name type="common">weeping love grass</name>
    <dbReference type="NCBI Taxonomy" id="38414"/>
    <lineage>
        <taxon>Eukaryota</taxon>
        <taxon>Viridiplantae</taxon>
        <taxon>Streptophyta</taxon>
        <taxon>Embryophyta</taxon>
        <taxon>Tracheophyta</taxon>
        <taxon>Spermatophyta</taxon>
        <taxon>Magnoliopsida</taxon>
        <taxon>Liliopsida</taxon>
        <taxon>Poales</taxon>
        <taxon>Poaceae</taxon>
        <taxon>PACMAD clade</taxon>
        <taxon>Chloridoideae</taxon>
        <taxon>Eragrostideae</taxon>
        <taxon>Eragrostidinae</taxon>
        <taxon>Eragrostis</taxon>
    </lineage>
</organism>
<dbReference type="OrthoDB" id="783988at2759"/>
<proteinExistence type="inferred from homology"/>
<dbReference type="GO" id="GO:0080043">
    <property type="term" value="F:quercetin 3-O-glucosyltransferase activity"/>
    <property type="evidence" value="ECO:0007669"/>
    <property type="project" value="TreeGrafter"/>
</dbReference>
<sequence length="151" mass="16200">MADQQSVHVLLVSYPTQGHINPLLQFGKRLAGHRDVRCTLAVTRYVLGSSDPPQPGAVHVAGFSDGCDSRGYDEVADERGYLERLESAGSVSLGELLEDESAVGRPVRAVVYDALLPWVPRVARLHGARCAAFFTQACAVNVVFAHAWAGG</sequence>
<dbReference type="AlphaFoldDB" id="A0A5J9V5X6"/>
<dbReference type="GO" id="GO:0080044">
    <property type="term" value="F:quercetin 7-O-glucosyltransferase activity"/>
    <property type="evidence" value="ECO:0007669"/>
    <property type="project" value="TreeGrafter"/>
</dbReference>
<dbReference type="PANTHER" id="PTHR11926:SF1556">
    <property type="entry name" value="GLYCOSYLTRANSFERASE"/>
    <property type="match status" value="1"/>
</dbReference>